<evidence type="ECO:0000256" key="2">
    <source>
        <dbReference type="ARBA" id="ARBA00010059"/>
    </source>
</evidence>
<accession>A0AAD5Y7K4</accession>
<protein>
    <recommendedName>
        <fullName evidence="3">protein S-acyltransferase</fullName>
        <ecNumber evidence="3">2.3.1.225</ecNumber>
    </recommendedName>
</protein>
<feature type="repeat" description="ANK" evidence="9">
    <location>
        <begin position="645"/>
        <end position="677"/>
    </location>
</feature>
<dbReference type="AlphaFoldDB" id="A0AAD5Y7K4"/>
<dbReference type="Pfam" id="PF02668">
    <property type="entry name" value="TauD"/>
    <property type="match status" value="1"/>
</dbReference>
<dbReference type="Gene3D" id="1.25.40.20">
    <property type="entry name" value="Ankyrin repeat-containing domain"/>
    <property type="match status" value="4"/>
</dbReference>
<dbReference type="InterPro" id="IPR042098">
    <property type="entry name" value="TauD-like_sf"/>
</dbReference>
<evidence type="ECO:0000256" key="9">
    <source>
        <dbReference type="PROSITE-ProRule" id="PRU00023"/>
    </source>
</evidence>
<evidence type="ECO:0000256" key="1">
    <source>
        <dbReference type="ARBA" id="ARBA00004123"/>
    </source>
</evidence>
<evidence type="ECO:0000313" key="13">
    <source>
        <dbReference type="EMBL" id="KAJ3256054.1"/>
    </source>
</evidence>
<dbReference type="SUPFAM" id="SSF48403">
    <property type="entry name" value="Ankyrin repeat"/>
    <property type="match status" value="2"/>
</dbReference>
<evidence type="ECO:0000256" key="3">
    <source>
        <dbReference type="ARBA" id="ARBA00012210"/>
    </source>
</evidence>
<keyword evidence="7" id="KW-0804">Transcription</keyword>
<feature type="repeat" description="ANK" evidence="9">
    <location>
        <begin position="234"/>
        <end position="269"/>
    </location>
</feature>
<keyword evidence="14" id="KW-1185">Reference proteome</keyword>
<feature type="region of interest" description="Disordered" evidence="10">
    <location>
        <begin position="15"/>
        <end position="51"/>
    </location>
</feature>
<evidence type="ECO:0000256" key="6">
    <source>
        <dbReference type="ARBA" id="ARBA00023043"/>
    </source>
</evidence>
<comment type="similarity">
    <text evidence="2">Belongs to the TFIIA subunit 1 family.</text>
</comment>
<dbReference type="PANTHER" id="PTHR24161">
    <property type="entry name" value="ANK_REP_REGION DOMAIN-CONTAINING PROTEIN-RELATED"/>
    <property type="match status" value="1"/>
</dbReference>
<evidence type="ECO:0000313" key="14">
    <source>
        <dbReference type="Proteomes" id="UP001210925"/>
    </source>
</evidence>
<feature type="repeat" description="ANK" evidence="9">
    <location>
        <begin position="270"/>
        <end position="302"/>
    </location>
</feature>
<keyword evidence="5" id="KW-0560">Oxidoreductase</keyword>
<dbReference type="InterPro" id="IPR004855">
    <property type="entry name" value="TFIIA_asu/bsu"/>
</dbReference>
<dbReference type="GO" id="GO:0016491">
    <property type="term" value="F:oxidoreductase activity"/>
    <property type="evidence" value="ECO:0007669"/>
    <property type="project" value="UniProtKB-KW"/>
</dbReference>
<keyword evidence="8" id="KW-0539">Nucleus</keyword>
<dbReference type="Pfam" id="PF03153">
    <property type="entry name" value="TFIIA"/>
    <property type="match status" value="1"/>
</dbReference>
<feature type="repeat" description="ANK" evidence="9">
    <location>
        <begin position="575"/>
        <end position="607"/>
    </location>
</feature>
<dbReference type="PROSITE" id="PS50088">
    <property type="entry name" value="ANK_REPEAT"/>
    <property type="match status" value="9"/>
</dbReference>
<proteinExistence type="inferred from homology"/>
<evidence type="ECO:0000256" key="4">
    <source>
        <dbReference type="ARBA" id="ARBA00022737"/>
    </source>
</evidence>
<feature type="repeat" description="ANK" evidence="9">
    <location>
        <begin position="678"/>
        <end position="710"/>
    </location>
</feature>
<feature type="repeat" description="ANK" evidence="9">
    <location>
        <begin position="303"/>
        <end position="335"/>
    </location>
</feature>
<evidence type="ECO:0000256" key="10">
    <source>
        <dbReference type="SAM" id="MobiDB-lite"/>
    </source>
</evidence>
<keyword evidence="11" id="KW-1133">Transmembrane helix</keyword>
<reference evidence="13" key="1">
    <citation type="submission" date="2020-05" db="EMBL/GenBank/DDBJ databases">
        <title>Phylogenomic resolution of chytrid fungi.</title>
        <authorList>
            <person name="Stajich J.E."/>
            <person name="Amses K."/>
            <person name="Simmons R."/>
            <person name="Seto K."/>
            <person name="Myers J."/>
            <person name="Bonds A."/>
            <person name="Quandt C.A."/>
            <person name="Barry K."/>
            <person name="Liu P."/>
            <person name="Grigoriev I."/>
            <person name="Longcore J.E."/>
            <person name="James T.Y."/>
        </authorList>
    </citation>
    <scope>NUCLEOTIDE SEQUENCE</scope>
    <source>
        <strain evidence="13">PLAUS21</strain>
    </source>
</reference>
<feature type="repeat" description="ANK" evidence="9">
    <location>
        <begin position="609"/>
        <end position="644"/>
    </location>
</feature>
<feature type="repeat" description="ANK" evidence="9">
    <location>
        <begin position="200"/>
        <end position="222"/>
    </location>
</feature>
<dbReference type="InterPro" id="IPR003819">
    <property type="entry name" value="TauD/TfdA-like"/>
</dbReference>
<organism evidence="13 14">
    <name type="scientific">Boothiomyces macroporosus</name>
    <dbReference type="NCBI Taxonomy" id="261099"/>
    <lineage>
        <taxon>Eukaryota</taxon>
        <taxon>Fungi</taxon>
        <taxon>Fungi incertae sedis</taxon>
        <taxon>Chytridiomycota</taxon>
        <taxon>Chytridiomycota incertae sedis</taxon>
        <taxon>Chytridiomycetes</taxon>
        <taxon>Rhizophydiales</taxon>
        <taxon>Terramycetaceae</taxon>
        <taxon>Boothiomyces</taxon>
    </lineage>
</organism>
<evidence type="ECO:0000256" key="11">
    <source>
        <dbReference type="SAM" id="Phobius"/>
    </source>
</evidence>
<keyword evidence="11" id="KW-0472">Membrane</keyword>
<dbReference type="PROSITE" id="PS50297">
    <property type="entry name" value="ANK_REP_REGION"/>
    <property type="match status" value="8"/>
</dbReference>
<dbReference type="Proteomes" id="UP001210925">
    <property type="component" value="Unassembled WGS sequence"/>
</dbReference>
<dbReference type="InterPro" id="IPR001810">
    <property type="entry name" value="F-box_dom"/>
</dbReference>
<feature type="compositionally biased region" description="Acidic residues" evidence="10">
    <location>
        <begin position="20"/>
        <end position="36"/>
    </location>
</feature>
<dbReference type="Pfam" id="PF12796">
    <property type="entry name" value="Ank_2"/>
    <property type="match status" value="3"/>
</dbReference>
<dbReference type="SMART" id="SM01371">
    <property type="entry name" value="TFIIA"/>
    <property type="match status" value="1"/>
</dbReference>
<evidence type="ECO:0000256" key="7">
    <source>
        <dbReference type="ARBA" id="ARBA00023163"/>
    </source>
</evidence>
<feature type="transmembrane region" description="Helical" evidence="11">
    <location>
        <begin position="365"/>
        <end position="398"/>
    </location>
</feature>
<keyword evidence="11" id="KW-0812">Transmembrane</keyword>
<dbReference type="EMBL" id="JADGKB010000056">
    <property type="protein sequence ID" value="KAJ3256054.1"/>
    <property type="molecule type" value="Genomic_DNA"/>
</dbReference>
<comment type="subcellular location">
    <subcellularLocation>
        <location evidence="1">Nucleus</location>
    </subcellularLocation>
</comment>
<comment type="caution">
    <text evidence="13">The sequence shown here is derived from an EMBL/GenBank/DDBJ whole genome shotgun (WGS) entry which is preliminary data.</text>
</comment>
<dbReference type="PRINTS" id="PR01415">
    <property type="entry name" value="ANKYRIN"/>
</dbReference>
<dbReference type="SMART" id="SM00248">
    <property type="entry name" value="ANK"/>
    <property type="match status" value="12"/>
</dbReference>
<dbReference type="CDD" id="cd07976">
    <property type="entry name" value="TFIIA_alpha_beta_like"/>
    <property type="match status" value="1"/>
</dbReference>
<keyword evidence="6 9" id="KW-0040">ANK repeat</keyword>
<sequence length="1092" mass="122539">MYKLDQEILAAKIPKINQLDGEDSDDDEDDENDGGDSEGIGSDLDDDEDDENAPTDHLILCQYEKVTRIKNKWKCTLKDGIVNINGRDYVFNRFNQVDRRFRQIIRNNKKLWNQAGYRLLLHDPQYEQRIFEEFGTTPLLLAVTNDYFAGVKMLIGFNADLNCTDSECNTIIHRSAYLRSPKMIKYLLSKGARLDALKNDGSSALHIAAQVSNFEVSEILINSKTVDVNLKNNEGMTALHKVVSSLHPYSIMVAKLLILSGANINDVDQRQRTPLHEATIANHVEMCKLLVENGAIIDCQDIDGSTPLHYAVIQDFSCLCEYLVKVGADKNLKNKSGSTPLDYLCPENLPMAELRQIFRQVQTGAVVFALYVAVSLFVGLLTGKFLFFLSIILGIFAIPKIAKDVLISVINLTQQVMLNDLPTEILIQIFKTVAASYPNGIFVLNQVNSRFRDILDEHKYIWDPVGIKLIKQDAQFEEGSHFDELYVDREYLIFTAISFDNPKVLMALIKAGYDINQAMDNIGLTPLHLAVLLDCMPTFDGFIFDFENVDLNLIKFDRTKFLVDHGADVNATTRIGMTPLHLAADQGRLEICQLLVRSNSQVDAATTIDGQTPLHKAAKLVHDQSVKTAELLLKHGANVHCRDHHGYTPLHLAVIHSNVEMCKLFFEWDAFPDMLDVDGASPLHHASFHGRKEICKLLVEHGANIHLPDSLGYTPLDYTKKQDIQLTTIEPEILKTEMPKRCTKRIKLSQSAMVSLAAYSIGAQAVSIPEQKTFEDGKPFPLVLQPTDLVKTKQDMLKWAAEHKESLALELREQGAILFRGFPITSAVDFSDFVEALGIENLPYVGGAAVRHQIYKGVHTTNESPADQPIPFHHEMAQVPKYPECLFFQCQQITKGGETPLLKSDVIYERVNKQYPEFTRKLEEKGVVYTRVIPKHDDPTSPIGRGWISTFQSEDLKVVEEKAAALGVSLIPLENGDIKTVSPVLPAIKTLPKVYNKKVWFNSVIAAYTGSEDSRNTGEKAVTFGDGEKLNREHVLGTAKLMEENAVAVPWQFGDVFWIDNNQVLHSRKAGFEQPRKIQAFLGQTNPYAHLV</sequence>
<dbReference type="SUPFAM" id="SSF50784">
    <property type="entry name" value="Transcription factor IIA (TFIIA), beta-barrel domain"/>
    <property type="match status" value="1"/>
</dbReference>
<evidence type="ECO:0000259" key="12">
    <source>
        <dbReference type="PROSITE" id="PS50181"/>
    </source>
</evidence>
<evidence type="ECO:0000256" key="8">
    <source>
        <dbReference type="ARBA" id="ARBA00023242"/>
    </source>
</evidence>
<dbReference type="PROSITE" id="PS50181">
    <property type="entry name" value="FBOX"/>
    <property type="match status" value="1"/>
</dbReference>
<feature type="repeat" description="ANK" evidence="9">
    <location>
        <begin position="134"/>
        <end position="166"/>
    </location>
</feature>
<dbReference type="EC" id="2.3.1.225" evidence="3"/>
<dbReference type="PANTHER" id="PTHR24161:SF85">
    <property type="entry name" value="PALMITOYLTRANSFERASE HIP14"/>
    <property type="match status" value="1"/>
</dbReference>
<dbReference type="InterPro" id="IPR002110">
    <property type="entry name" value="Ankyrin_rpt"/>
</dbReference>
<dbReference type="Pfam" id="PF13637">
    <property type="entry name" value="Ank_4"/>
    <property type="match status" value="1"/>
</dbReference>
<evidence type="ECO:0000256" key="5">
    <source>
        <dbReference type="ARBA" id="ARBA00023002"/>
    </source>
</evidence>
<feature type="domain" description="F-box" evidence="12">
    <location>
        <begin position="415"/>
        <end position="465"/>
    </location>
</feature>
<dbReference type="Gene3D" id="2.30.18.10">
    <property type="entry name" value="Transcription factor IIA (TFIIA), beta-barrel domain"/>
    <property type="match status" value="1"/>
</dbReference>
<gene>
    <name evidence="13" type="ORF">HK103_005737</name>
</gene>
<dbReference type="GO" id="GO:0006367">
    <property type="term" value="P:transcription initiation at RNA polymerase II promoter"/>
    <property type="evidence" value="ECO:0007669"/>
    <property type="project" value="InterPro"/>
</dbReference>
<dbReference type="Gene3D" id="3.60.130.10">
    <property type="entry name" value="Clavaminate synthase-like"/>
    <property type="match status" value="1"/>
</dbReference>
<dbReference type="InterPro" id="IPR036770">
    <property type="entry name" value="Ankyrin_rpt-contain_sf"/>
</dbReference>
<dbReference type="SUPFAM" id="SSF51197">
    <property type="entry name" value="Clavaminate synthase-like"/>
    <property type="match status" value="1"/>
</dbReference>
<dbReference type="GO" id="GO:0005672">
    <property type="term" value="C:transcription factor TFIIA complex"/>
    <property type="evidence" value="ECO:0007669"/>
    <property type="project" value="InterPro"/>
</dbReference>
<dbReference type="InterPro" id="IPR009088">
    <property type="entry name" value="TFIIA_b-brl"/>
</dbReference>
<name>A0AAD5Y7K4_9FUNG</name>
<dbReference type="Pfam" id="PF00023">
    <property type="entry name" value="Ank"/>
    <property type="match status" value="1"/>
</dbReference>
<keyword evidence="4" id="KW-0677">Repeat</keyword>